<dbReference type="InterPro" id="IPR049453">
    <property type="entry name" value="Memb_transporter_dom"/>
</dbReference>
<dbReference type="Pfam" id="PF10337">
    <property type="entry name" value="ArAE_2_N"/>
    <property type="match status" value="1"/>
</dbReference>
<evidence type="ECO:0000313" key="9">
    <source>
        <dbReference type="EMBL" id="PMD24934.1"/>
    </source>
</evidence>
<dbReference type="Proteomes" id="UP000235672">
    <property type="component" value="Unassembled WGS sequence"/>
</dbReference>
<name>A0A2J6QF85_9HELO</name>
<feature type="transmembrane region" description="Helical" evidence="5">
    <location>
        <begin position="92"/>
        <end position="111"/>
    </location>
</feature>
<evidence type="ECO:0000256" key="4">
    <source>
        <dbReference type="ARBA" id="ARBA00023136"/>
    </source>
</evidence>
<keyword evidence="2 5" id="KW-0812">Transmembrane</keyword>
<organism evidence="9 10">
    <name type="scientific">Hyaloscypha hepaticicola</name>
    <dbReference type="NCBI Taxonomy" id="2082293"/>
    <lineage>
        <taxon>Eukaryota</taxon>
        <taxon>Fungi</taxon>
        <taxon>Dikarya</taxon>
        <taxon>Ascomycota</taxon>
        <taxon>Pezizomycotina</taxon>
        <taxon>Leotiomycetes</taxon>
        <taxon>Helotiales</taxon>
        <taxon>Hyaloscyphaceae</taxon>
        <taxon>Hyaloscypha</taxon>
    </lineage>
</organism>
<dbReference type="PANTHER" id="PTHR37994">
    <property type="entry name" value="ARAE_2_N DOMAIN-CONTAINING PROTEIN-RELATED"/>
    <property type="match status" value="1"/>
</dbReference>
<keyword evidence="10" id="KW-1185">Reference proteome</keyword>
<proteinExistence type="predicted"/>
<feature type="transmembrane region" description="Helical" evidence="5">
    <location>
        <begin position="58"/>
        <end position="76"/>
    </location>
</feature>
<feature type="domain" description="DUF2421" evidence="6">
    <location>
        <begin position="660"/>
        <end position="882"/>
    </location>
</feature>
<feature type="transmembrane region" description="Helical" evidence="5">
    <location>
        <begin position="32"/>
        <end position="51"/>
    </location>
</feature>
<keyword evidence="4 5" id="KW-0472">Membrane</keyword>
<evidence type="ECO:0000256" key="5">
    <source>
        <dbReference type="SAM" id="Phobius"/>
    </source>
</evidence>
<dbReference type="Pfam" id="PF10334">
    <property type="entry name" value="BRE4"/>
    <property type="match status" value="1"/>
</dbReference>
<evidence type="ECO:0000313" key="10">
    <source>
        <dbReference type="Proteomes" id="UP000235672"/>
    </source>
</evidence>
<feature type="transmembrane region" description="Helical" evidence="5">
    <location>
        <begin position="673"/>
        <end position="691"/>
    </location>
</feature>
<evidence type="ECO:0000259" key="7">
    <source>
        <dbReference type="Pfam" id="PF10337"/>
    </source>
</evidence>
<dbReference type="Pfam" id="PF13515">
    <property type="entry name" value="FUSC_2"/>
    <property type="match status" value="1"/>
</dbReference>
<dbReference type="STRING" id="1745343.A0A2J6QF85"/>
<evidence type="ECO:0000259" key="6">
    <source>
        <dbReference type="Pfam" id="PF10334"/>
    </source>
</evidence>
<feature type="transmembrane region" description="Helical" evidence="5">
    <location>
        <begin position="565"/>
        <end position="589"/>
    </location>
</feature>
<dbReference type="InterPro" id="IPR018823">
    <property type="entry name" value="ArAE_2_N"/>
</dbReference>
<dbReference type="OrthoDB" id="2274698at2759"/>
<feature type="domain" description="Putative ER transporter 6TM N-terminal" evidence="7">
    <location>
        <begin position="28"/>
        <end position="234"/>
    </location>
</feature>
<evidence type="ECO:0008006" key="11">
    <source>
        <dbReference type="Google" id="ProtNLM"/>
    </source>
</evidence>
<comment type="subcellular location">
    <subcellularLocation>
        <location evidence="1">Membrane</location>
        <topology evidence="1">Multi-pass membrane protein</topology>
    </subcellularLocation>
</comment>
<gene>
    <name evidence="9" type="ORF">NA56DRAFT_566073</name>
</gene>
<dbReference type="EMBL" id="KZ613471">
    <property type="protein sequence ID" value="PMD24934.1"/>
    <property type="molecule type" value="Genomic_DNA"/>
</dbReference>
<reference evidence="9 10" key="1">
    <citation type="submission" date="2016-05" db="EMBL/GenBank/DDBJ databases">
        <title>A degradative enzymes factory behind the ericoid mycorrhizal symbiosis.</title>
        <authorList>
            <consortium name="DOE Joint Genome Institute"/>
            <person name="Martino E."/>
            <person name="Morin E."/>
            <person name="Grelet G."/>
            <person name="Kuo A."/>
            <person name="Kohler A."/>
            <person name="Daghino S."/>
            <person name="Barry K."/>
            <person name="Choi C."/>
            <person name="Cichocki N."/>
            <person name="Clum A."/>
            <person name="Copeland A."/>
            <person name="Hainaut M."/>
            <person name="Haridas S."/>
            <person name="Labutti K."/>
            <person name="Lindquist E."/>
            <person name="Lipzen A."/>
            <person name="Khouja H.-R."/>
            <person name="Murat C."/>
            <person name="Ohm R."/>
            <person name="Olson A."/>
            <person name="Spatafora J."/>
            <person name="Veneault-Fourrey C."/>
            <person name="Henrissat B."/>
            <person name="Grigoriev I."/>
            <person name="Martin F."/>
            <person name="Perotto S."/>
        </authorList>
    </citation>
    <scope>NUCLEOTIDE SEQUENCE [LARGE SCALE GENOMIC DNA]</scope>
    <source>
        <strain evidence="9 10">UAMH 7357</strain>
    </source>
</reference>
<feature type="transmembrane region" description="Helical" evidence="5">
    <location>
        <begin position="596"/>
        <end position="613"/>
    </location>
</feature>
<feature type="transmembrane region" description="Helical" evidence="5">
    <location>
        <begin position="525"/>
        <end position="545"/>
    </location>
</feature>
<feature type="transmembrane region" description="Helical" evidence="5">
    <location>
        <begin position="641"/>
        <end position="661"/>
    </location>
</feature>
<accession>A0A2J6QF85</accession>
<keyword evidence="3 5" id="KW-1133">Transmembrane helix</keyword>
<evidence type="ECO:0000256" key="3">
    <source>
        <dbReference type="ARBA" id="ARBA00022989"/>
    </source>
</evidence>
<evidence type="ECO:0000259" key="8">
    <source>
        <dbReference type="Pfam" id="PF13515"/>
    </source>
</evidence>
<evidence type="ECO:0000256" key="1">
    <source>
        <dbReference type="ARBA" id="ARBA00004141"/>
    </source>
</evidence>
<dbReference type="InterPro" id="IPR018820">
    <property type="entry name" value="BRE4-related_DUF2421"/>
</dbReference>
<dbReference type="GO" id="GO:0016020">
    <property type="term" value="C:membrane"/>
    <property type="evidence" value="ECO:0007669"/>
    <property type="project" value="UniProtKB-SubCell"/>
</dbReference>
<evidence type="ECO:0000256" key="2">
    <source>
        <dbReference type="ARBA" id="ARBA00022692"/>
    </source>
</evidence>
<feature type="domain" description="Integral membrane bound transporter" evidence="8">
    <location>
        <begin position="511"/>
        <end position="656"/>
    </location>
</feature>
<dbReference type="AlphaFoldDB" id="A0A2J6QF85"/>
<dbReference type="PANTHER" id="PTHR37994:SF4">
    <property type="entry name" value="ER TRANSPORTER 6TM N-TERMINAL DOMAIN-CONTAINING PROTEIN-RELATED"/>
    <property type="match status" value="1"/>
</dbReference>
<protein>
    <recommendedName>
        <fullName evidence="11">ER transporter 6TM N-terminal domain-containing protein</fullName>
    </recommendedName>
</protein>
<sequence length="910" mass="100570">MVCLGQWAGVKARQHTTPPGASLAVAEGYNSSASAVNAIFLMFNIFCISVLRAIRPALYIPGIQYTIFVLVGFVYGPQEPTEARSQTLIKELLYSFLTGQAISTVVSLLIIPVSSRKVFFGEATGFLQSCRGLLKAQLEFIRVLQHSVLFGLCGEPKSGTNSMSNEAIYNKRISALKVISIGLLSLGAKLREDVMFAKREIAIGHLRETDIHVVHGLLRDITIPITGLSTIADIAGRPHCRLGGVESGQASEAGSGTELDGWEEMFQGLTVSFESIVKILDESLLHTLILLGLAPNPKNAAANDIEAGAGTPKPGDLNFGDYLEKRIQDFRRERSSELQLWAEEKGLNSVLKNTAKHTTPPANVDEINSGIPSREILASRRLHIVLYMEYLLYSTSNAILAIVRFAELKVSDGTMAKRRLIFPAYKTVVKIVKGLVNGEEPGPNTDDMDQLGEIVLGDSFQAPKDPEHLPPRNPRQAWGDRVRAIPKFLGSDAVRFGVRVTIATMSIAIMDYLKNTHAFFIRQRLVWALVMIGIGMSPTSGNAVFNMLGNTTCTLFGMIGSFINWYVVDGKTAGVIVFFFFFLMFYFYFAARFPRFLVAIVAGALTHVLIIGYELQVRVIGVQIATATGQAYYPIYELAPYRLLTVAGGCFVAYIWTIFPVPITEASVLRRDLGVSLFLLANYISVVTATVDDRLSQTESDVSRRLSKLSHKMLAQQIVLMNSMRQNLTFLAWEPRLGGDFPKSVYQCIIDELQNDINYLTIISYSSESFRTARLNPHGSKWLSEFANSRSDSDHISHRITSLLALLSASVLNGHALPPYLKAPNDFRFTSDGFVEAENHVLDLKNVNETGFRVIAVIEVAQRSLVDSVNKIADHVKELVGEVDFSYRMRNVSDFSSLVDGNGERKEKSY</sequence>